<dbReference type="EMBL" id="CP019688">
    <property type="protein sequence ID" value="AQQ14753.1"/>
    <property type="molecule type" value="Genomic_DNA"/>
</dbReference>
<accession>A0A1Q2HV95</accession>
<dbReference type="OrthoDB" id="1122432at2"/>
<evidence type="ECO:0000256" key="7">
    <source>
        <dbReference type="SAM" id="Phobius"/>
    </source>
</evidence>
<feature type="transmembrane region" description="Helical" evidence="7">
    <location>
        <begin position="104"/>
        <end position="124"/>
    </location>
</feature>
<feature type="transmembrane region" description="Helical" evidence="7">
    <location>
        <begin position="66"/>
        <end position="92"/>
    </location>
</feature>
<dbReference type="Proteomes" id="UP000217209">
    <property type="component" value="Chromosome"/>
</dbReference>
<evidence type="ECO:0000256" key="3">
    <source>
        <dbReference type="ARBA" id="ARBA00022475"/>
    </source>
</evidence>
<evidence type="ECO:0000256" key="2">
    <source>
        <dbReference type="ARBA" id="ARBA00006679"/>
    </source>
</evidence>
<dbReference type="RefSeq" id="WP_095659548.1">
    <property type="nucleotide sequence ID" value="NZ_CP019688.1"/>
</dbReference>
<dbReference type="EC" id="1.-.-.-" evidence="8"/>
<keyword evidence="8" id="KW-0560">Oxidoreductase</keyword>
<evidence type="ECO:0000256" key="5">
    <source>
        <dbReference type="ARBA" id="ARBA00022989"/>
    </source>
</evidence>
<comment type="similarity">
    <text evidence="2">Belongs to the DoxX family.</text>
</comment>
<evidence type="ECO:0000313" key="8">
    <source>
        <dbReference type="EMBL" id="AQQ14753.1"/>
    </source>
</evidence>
<keyword evidence="5 7" id="KW-1133">Transmembrane helix</keyword>
<dbReference type="KEGG" id="cgv:CGLAU_03885"/>
<keyword evidence="4 7" id="KW-0812">Transmembrane</keyword>
<keyword evidence="6 7" id="KW-0472">Membrane</keyword>
<dbReference type="Pfam" id="PF07681">
    <property type="entry name" value="DoxX"/>
    <property type="match status" value="1"/>
</dbReference>
<evidence type="ECO:0000313" key="9">
    <source>
        <dbReference type="Proteomes" id="UP000217209"/>
    </source>
</evidence>
<keyword evidence="9" id="KW-1185">Reference proteome</keyword>
<evidence type="ECO:0000256" key="4">
    <source>
        <dbReference type="ARBA" id="ARBA00022692"/>
    </source>
</evidence>
<protein>
    <submittedName>
        <fullName evidence="8">Putative oxidoreductase MhqP</fullName>
        <ecNumber evidence="8">1.-.-.-</ecNumber>
    </submittedName>
</protein>
<dbReference type="GO" id="GO:0016491">
    <property type="term" value="F:oxidoreductase activity"/>
    <property type="evidence" value="ECO:0007669"/>
    <property type="project" value="UniProtKB-KW"/>
</dbReference>
<evidence type="ECO:0000256" key="1">
    <source>
        <dbReference type="ARBA" id="ARBA00004651"/>
    </source>
</evidence>
<dbReference type="InterPro" id="IPR032808">
    <property type="entry name" value="DoxX"/>
</dbReference>
<dbReference type="AlphaFoldDB" id="A0A1Q2HV95"/>
<name>A0A1Q2HV95_9CORY</name>
<dbReference type="PANTHER" id="PTHR33452:SF1">
    <property type="entry name" value="INNER MEMBRANE PROTEIN YPHA-RELATED"/>
    <property type="match status" value="1"/>
</dbReference>
<gene>
    <name evidence="8" type="primary">mhqP</name>
    <name evidence="8" type="ORF">CGLAU_03885</name>
</gene>
<proteinExistence type="inferred from homology"/>
<comment type="subcellular location">
    <subcellularLocation>
        <location evidence="1">Cell membrane</location>
        <topology evidence="1">Multi-pass membrane protein</topology>
    </subcellularLocation>
</comment>
<dbReference type="PANTHER" id="PTHR33452">
    <property type="entry name" value="OXIDOREDUCTASE CATD-RELATED"/>
    <property type="match status" value="1"/>
</dbReference>
<evidence type="ECO:0000256" key="6">
    <source>
        <dbReference type="ARBA" id="ARBA00023136"/>
    </source>
</evidence>
<keyword evidence="3" id="KW-1003">Cell membrane</keyword>
<dbReference type="InterPro" id="IPR051907">
    <property type="entry name" value="DoxX-like_oxidoreductase"/>
</dbReference>
<sequence length="136" mass="14486">MNRPAVRDFALLLLRLVLGVVFVARGYQRWFGLGMAQTARDFAAAGVPQPQISAYVVGTVELLGGVFLLIGLLTTIAASVLALMVLAAGYFVHFDHGLFVEDGGVEYPLVLAVSLFMVVVFGSGRASLDGVLTRND</sequence>
<reference evidence="8 9" key="1">
    <citation type="submission" date="2016-12" db="EMBL/GenBank/DDBJ databases">
        <authorList>
            <person name="Song W.-J."/>
            <person name="Kurnit D.M."/>
        </authorList>
    </citation>
    <scope>NUCLEOTIDE SEQUENCE [LARGE SCALE GENOMIC DNA]</scope>
    <source>
        <strain evidence="8 9">DSM 30827</strain>
    </source>
</reference>
<dbReference type="GO" id="GO:0005886">
    <property type="term" value="C:plasma membrane"/>
    <property type="evidence" value="ECO:0007669"/>
    <property type="project" value="UniProtKB-SubCell"/>
</dbReference>
<organism evidence="8 9">
    <name type="scientific">Corynebacterium glaucum</name>
    <dbReference type="NCBI Taxonomy" id="187491"/>
    <lineage>
        <taxon>Bacteria</taxon>
        <taxon>Bacillati</taxon>
        <taxon>Actinomycetota</taxon>
        <taxon>Actinomycetes</taxon>
        <taxon>Mycobacteriales</taxon>
        <taxon>Corynebacteriaceae</taxon>
        <taxon>Corynebacterium</taxon>
    </lineage>
</organism>